<comment type="caution">
    <text evidence="2">The sequence shown here is derived from an EMBL/GenBank/DDBJ whole genome shotgun (WGS) entry which is preliminary data.</text>
</comment>
<proteinExistence type="predicted"/>
<evidence type="ECO:0000256" key="1">
    <source>
        <dbReference type="SAM" id="MobiDB-lite"/>
    </source>
</evidence>
<reference evidence="2 3" key="1">
    <citation type="submission" date="2015-10" db="EMBL/GenBank/DDBJ databases">
        <title>Draft genome sequence of Streptomyces corchorusii DSM 40340, type strain for the species Streptomyces corchorusii.</title>
        <authorList>
            <person name="Ruckert C."/>
            <person name="Winkler A."/>
            <person name="Kalinowski J."/>
            <person name="Kampfer P."/>
            <person name="Glaeser S."/>
        </authorList>
    </citation>
    <scope>NUCLEOTIDE SEQUENCE [LARGE SCALE GENOMIC DNA]</scope>
    <source>
        <strain evidence="2 3">DSM 40340</strain>
    </source>
</reference>
<gene>
    <name evidence="2" type="ORF">AQJ11_13185</name>
</gene>
<organism evidence="2 3">
    <name type="scientific">Streptomyces corchorusii</name>
    <name type="common">Streptomyces chibaensis</name>
    <dbReference type="NCBI Taxonomy" id="1903"/>
    <lineage>
        <taxon>Bacteria</taxon>
        <taxon>Bacillati</taxon>
        <taxon>Actinomycetota</taxon>
        <taxon>Actinomycetes</taxon>
        <taxon>Kitasatosporales</taxon>
        <taxon>Streptomycetaceae</taxon>
        <taxon>Streptomyces</taxon>
    </lineage>
</organism>
<feature type="region of interest" description="Disordered" evidence="1">
    <location>
        <begin position="1"/>
        <end position="23"/>
    </location>
</feature>
<name>A0A101QEG5_STRCK</name>
<evidence type="ECO:0000313" key="3">
    <source>
        <dbReference type="Proteomes" id="UP000053398"/>
    </source>
</evidence>
<dbReference type="Proteomes" id="UP000053398">
    <property type="component" value="Unassembled WGS sequence"/>
</dbReference>
<accession>A0A101QEG5</accession>
<dbReference type="AlphaFoldDB" id="A0A101QEG5"/>
<dbReference type="EMBL" id="LMWP01000014">
    <property type="protein sequence ID" value="KUN28459.1"/>
    <property type="molecule type" value="Genomic_DNA"/>
</dbReference>
<evidence type="ECO:0000313" key="2">
    <source>
        <dbReference type="EMBL" id="KUN28459.1"/>
    </source>
</evidence>
<protein>
    <submittedName>
        <fullName evidence="2">Uncharacterized protein</fullName>
    </submittedName>
</protein>
<dbReference type="RefSeq" id="WP_059263147.1">
    <property type="nucleotide sequence ID" value="NZ_KQ948355.1"/>
</dbReference>
<sequence length="313" mass="34496">MTDDLHAGPAPEPAPRPHGPDELSALAAPRRLSVDDHMFTVPGLPGTFRLQLFTADGTRPVAVATQVAGAEGTSLMNGAETFAGAVWERHCPEQDQPPVWVERQLWPQGPLEETCFRRVVFDGGDRYRPRGPKWSVITHEQLQDLVGAQVAEERDAGYVPRAAEPPKPRLVFAEFAVARLARPRPFREPACMPAGVPWWRRLLRQVLPRRGARSCCWYHGGDWHRVNAMAIEVLGRARAQGVDPDGMEEFATAYATTAGATGWETQALATLFNVANAIQPSRGTGYINGQHRAQAMLEADVRLTVVLHHVDET</sequence>
<keyword evidence="3" id="KW-1185">Reference proteome</keyword>